<dbReference type="InterPro" id="IPR006895">
    <property type="entry name" value="Znf_Sec23_Sec24"/>
</dbReference>
<evidence type="ECO:0000256" key="11">
    <source>
        <dbReference type="ARBA" id="ARBA00022927"/>
    </source>
</evidence>
<feature type="domain" description="Gelsolin-like" evidence="17">
    <location>
        <begin position="638"/>
        <end position="724"/>
    </location>
</feature>
<dbReference type="InterPro" id="IPR029006">
    <property type="entry name" value="ADF-H/Gelsolin-like_dom_sf"/>
</dbReference>
<keyword evidence="14 16" id="KW-0968">Cytoplasmic vesicle</keyword>
<evidence type="ECO:0000256" key="14">
    <source>
        <dbReference type="ARBA" id="ARBA00023329"/>
    </source>
</evidence>
<dbReference type="Gene3D" id="1.20.120.730">
    <property type="entry name" value="Sec23/Sec24 helical domain"/>
    <property type="match status" value="1"/>
</dbReference>
<dbReference type="InterPro" id="IPR036465">
    <property type="entry name" value="vWFA_dom_sf"/>
</dbReference>
<dbReference type="InterPro" id="IPR012990">
    <property type="entry name" value="Beta-sandwich_Sec23_24"/>
</dbReference>
<dbReference type="Pfam" id="PF08033">
    <property type="entry name" value="Sec23_BS"/>
    <property type="match status" value="1"/>
</dbReference>
<sequence length="781" mass="85303">MSHFEQVEDTEGLRLSWNVWPASKIDAAKLVVPLAALYTPLKPRAQDPVPYEPVVCRPPCKGVLNPYCQIDPRAKLWVCPFCLQRNSFPPHYHDIGPHNLPPELLPASTTIEYILSRPAQTPPIFLFVVDTCLDDQDLQALKNTLLGALAVIPAHALVGLVTFGTMVQVHELASEACNKAYVFRGSKEYSGKQVQEMLGLAVSPAASAAAGGSGSTATSPAAQVRAPNAAGAAMRFLLPLGQCEFTLTSIIESLQRDPWPVGADKRPARATGVASQVAISLLESAFPQAGARIFMFLGGACTQGPGMVVSTELKDPIRSHHDIEKDNAKYHKRAFKYFEQLASRAAANAHAVDLFVGSYDQVGLHEMRHLPGSTGGVMVLSDSFNTHIFKQSFLKMFVRDAQDQLGMAFNATMDVVTSKELKVAGLIGDSYSLGKKGANVAETEIGLGGTSSWRFAAMTPRTTAAVYFELANAQQTGPVAPGSRGLVQFITHYQHASGQMRLRVTTVARHIVDGSAPDITASFDQEAAAVLMARIAVYKAELDDAPDVLRWLDRMLIRLCSRVAQYRKDDPNSFALEDNFSIYPQFMFHLRRSQFLTVFNNSPDETAFYRHVFNLEDCNNSLIMIQPPLMSYEFNGDPKPVLLDSVSVKPDVILLLDTFFHILIHHGSTIAEWRAAKYHEQPEYANFKQLLESPVADARSLLADRFPVPRYIDCDQNSSQARFLLAKLNPSTTYMSAGGAGGLGGYGVGPQGGQGQAIFTDDVSLQVFMDHLKRLAVSGNA</sequence>
<evidence type="ECO:0000259" key="17">
    <source>
        <dbReference type="Pfam" id="PF00626"/>
    </source>
</evidence>
<dbReference type="InterPro" id="IPR006896">
    <property type="entry name" value="Sec23/24_trunk_dom"/>
</dbReference>
<evidence type="ECO:0000256" key="4">
    <source>
        <dbReference type="ARBA" id="ARBA00021212"/>
    </source>
</evidence>
<keyword evidence="10 16" id="KW-0931">ER-Golgi transport</keyword>
<dbReference type="GO" id="GO:0030127">
    <property type="term" value="C:COPII vesicle coat"/>
    <property type="evidence" value="ECO:0007669"/>
    <property type="project" value="InterPro"/>
</dbReference>
<name>A0A1Y2H7Q4_9FUNG</name>
<dbReference type="STRING" id="765915.A0A1Y2H7Q4"/>
<protein>
    <recommendedName>
        <fullName evidence="4 16">Protein transport protein SEC23</fullName>
    </recommendedName>
</protein>
<evidence type="ECO:0000256" key="3">
    <source>
        <dbReference type="ARBA" id="ARBA00009210"/>
    </source>
</evidence>
<dbReference type="FunFam" id="3.40.20.10:FF:000041">
    <property type="entry name" value="Protein transport protein SEC23"/>
    <property type="match status" value="1"/>
</dbReference>
<keyword evidence="11 16" id="KW-0653">Protein transport</keyword>
<dbReference type="Pfam" id="PF04810">
    <property type="entry name" value="zf-Sec23_Sec24"/>
    <property type="match status" value="1"/>
</dbReference>
<dbReference type="GO" id="GO:0005096">
    <property type="term" value="F:GTPase activator activity"/>
    <property type="evidence" value="ECO:0007669"/>
    <property type="project" value="TreeGrafter"/>
</dbReference>
<evidence type="ECO:0000259" key="19">
    <source>
        <dbReference type="Pfam" id="PF04811"/>
    </source>
</evidence>
<evidence type="ECO:0000259" key="20">
    <source>
        <dbReference type="Pfam" id="PF04815"/>
    </source>
</evidence>
<evidence type="ECO:0000256" key="12">
    <source>
        <dbReference type="ARBA" id="ARBA00023034"/>
    </source>
</evidence>
<dbReference type="SUPFAM" id="SSF53300">
    <property type="entry name" value="vWA-like"/>
    <property type="match status" value="1"/>
</dbReference>
<feature type="domain" description="Zinc finger Sec23/Sec24-type" evidence="18">
    <location>
        <begin position="53"/>
        <end position="92"/>
    </location>
</feature>
<keyword evidence="23" id="KW-1185">Reference proteome</keyword>
<evidence type="ECO:0000256" key="10">
    <source>
        <dbReference type="ARBA" id="ARBA00022892"/>
    </source>
</evidence>
<dbReference type="FunFam" id="2.30.30.380:FF:000001">
    <property type="entry name" value="Protein transport protein SEC23"/>
    <property type="match status" value="1"/>
</dbReference>
<feature type="domain" description="Sec23/Sec24 helical" evidence="20">
    <location>
        <begin position="524"/>
        <end position="622"/>
    </location>
</feature>
<accession>A0A1Y2H7Q4</accession>
<evidence type="ECO:0000259" key="21">
    <source>
        <dbReference type="Pfam" id="PF08033"/>
    </source>
</evidence>
<keyword evidence="9 16" id="KW-0862">Zinc</keyword>
<evidence type="ECO:0000256" key="13">
    <source>
        <dbReference type="ARBA" id="ARBA00023136"/>
    </source>
</evidence>
<dbReference type="SUPFAM" id="SSF81995">
    <property type="entry name" value="beta-sandwich domain of Sec23/24"/>
    <property type="match status" value="1"/>
</dbReference>
<evidence type="ECO:0000313" key="22">
    <source>
        <dbReference type="EMBL" id="ORZ30589.1"/>
    </source>
</evidence>
<dbReference type="GO" id="GO:0005789">
    <property type="term" value="C:endoplasmic reticulum membrane"/>
    <property type="evidence" value="ECO:0007669"/>
    <property type="project" value="UniProtKB-SubCell"/>
</dbReference>
<dbReference type="GO" id="GO:0008270">
    <property type="term" value="F:zinc ion binding"/>
    <property type="evidence" value="ECO:0007669"/>
    <property type="project" value="InterPro"/>
</dbReference>
<organism evidence="22 23">
    <name type="scientific">Catenaria anguillulae PL171</name>
    <dbReference type="NCBI Taxonomy" id="765915"/>
    <lineage>
        <taxon>Eukaryota</taxon>
        <taxon>Fungi</taxon>
        <taxon>Fungi incertae sedis</taxon>
        <taxon>Blastocladiomycota</taxon>
        <taxon>Blastocladiomycetes</taxon>
        <taxon>Blastocladiales</taxon>
        <taxon>Catenariaceae</taxon>
        <taxon>Catenaria</taxon>
    </lineage>
</organism>
<dbReference type="FunFam" id="1.20.120.730:FF:000001">
    <property type="entry name" value="Protein transport protein SEC23"/>
    <property type="match status" value="1"/>
</dbReference>
<dbReference type="EMBL" id="MCFL01000080">
    <property type="protein sequence ID" value="ORZ30589.1"/>
    <property type="molecule type" value="Genomic_DNA"/>
</dbReference>
<evidence type="ECO:0000256" key="2">
    <source>
        <dbReference type="ARBA" id="ARBA00004397"/>
    </source>
</evidence>
<dbReference type="SUPFAM" id="SSF82919">
    <property type="entry name" value="Zn-finger domain of Sec23/24"/>
    <property type="match status" value="1"/>
</dbReference>
<dbReference type="InterPro" id="IPR037550">
    <property type="entry name" value="Sec23_C"/>
</dbReference>
<comment type="function">
    <text evidence="15 16">Component of the coat protein complex II (COPII) which promotes the formation of transport vesicles from the endoplasmic reticulum (ER). The coat has two main functions, the physical deformation of the endoplasmic reticulum membrane into vesicles and the selection of cargo molecules.</text>
</comment>
<dbReference type="Gene3D" id="2.60.40.1670">
    <property type="entry name" value="beta-sandwich domain of Sec23/24"/>
    <property type="match status" value="1"/>
</dbReference>
<dbReference type="PANTHER" id="PTHR11141:SF0">
    <property type="entry name" value="PROTEIN TRANSPORT PROTEIN SEC23"/>
    <property type="match status" value="1"/>
</dbReference>
<comment type="caution">
    <text evidence="22">The sequence shown here is derived from an EMBL/GenBank/DDBJ whole genome shotgun (WGS) entry which is preliminary data.</text>
</comment>
<dbReference type="InterPro" id="IPR036180">
    <property type="entry name" value="Gelsolin-like_dom_sf"/>
</dbReference>
<dbReference type="Pfam" id="PF00626">
    <property type="entry name" value="Gelsolin"/>
    <property type="match status" value="1"/>
</dbReference>
<feature type="domain" description="Sec23/Sec24 beta-sandwich" evidence="21">
    <location>
        <begin position="408"/>
        <end position="511"/>
    </location>
</feature>
<dbReference type="Pfam" id="PF04811">
    <property type="entry name" value="Sec23_trunk"/>
    <property type="match status" value="1"/>
</dbReference>
<proteinExistence type="inferred from homology"/>
<dbReference type="GO" id="GO:0090110">
    <property type="term" value="P:COPII-coated vesicle cargo loading"/>
    <property type="evidence" value="ECO:0007669"/>
    <property type="project" value="TreeGrafter"/>
</dbReference>
<dbReference type="GO" id="GO:0006886">
    <property type="term" value="P:intracellular protein transport"/>
    <property type="evidence" value="ECO:0007669"/>
    <property type="project" value="InterPro"/>
</dbReference>
<dbReference type="Gene3D" id="3.40.20.10">
    <property type="entry name" value="Severin"/>
    <property type="match status" value="1"/>
</dbReference>
<dbReference type="InterPro" id="IPR036175">
    <property type="entry name" value="Sec23/24_helical_dom_sf"/>
</dbReference>
<evidence type="ECO:0000256" key="1">
    <source>
        <dbReference type="ARBA" id="ARBA00004299"/>
    </source>
</evidence>
<evidence type="ECO:0000256" key="6">
    <source>
        <dbReference type="ARBA" id="ARBA00022490"/>
    </source>
</evidence>
<evidence type="ECO:0000313" key="23">
    <source>
        <dbReference type="Proteomes" id="UP000193411"/>
    </source>
</evidence>
<keyword evidence="12 16" id="KW-0333">Golgi apparatus</keyword>
<dbReference type="PANTHER" id="PTHR11141">
    <property type="entry name" value="PROTEIN TRANSPORT PROTEIN SEC23"/>
    <property type="match status" value="1"/>
</dbReference>
<gene>
    <name evidence="22" type="ORF">BCR44DRAFT_37132</name>
</gene>
<evidence type="ECO:0000256" key="7">
    <source>
        <dbReference type="ARBA" id="ARBA00022723"/>
    </source>
</evidence>
<dbReference type="InterPro" id="IPR037364">
    <property type="entry name" value="Sec23"/>
</dbReference>
<dbReference type="Gene3D" id="2.30.30.380">
    <property type="entry name" value="Zn-finger domain of Sec23/24"/>
    <property type="match status" value="1"/>
</dbReference>
<evidence type="ECO:0000256" key="16">
    <source>
        <dbReference type="RuleBase" id="RU365030"/>
    </source>
</evidence>
<keyword evidence="6 16" id="KW-0963">Cytoplasm</keyword>
<dbReference type="InterPro" id="IPR006900">
    <property type="entry name" value="Sec23/24_helical_dom"/>
</dbReference>
<dbReference type="AlphaFoldDB" id="A0A1Y2H7Q4"/>
<comment type="similarity">
    <text evidence="3 16">Belongs to the SEC23/SEC24 family. SEC23 subfamily.</text>
</comment>
<keyword evidence="7 16" id="KW-0479">Metal-binding</keyword>
<reference evidence="22 23" key="1">
    <citation type="submission" date="2016-07" db="EMBL/GenBank/DDBJ databases">
        <title>Pervasive Adenine N6-methylation of Active Genes in Fungi.</title>
        <authorList>
            <consortium name="DOE Joint Genome Institute"/>
            <person name="Mondo S.J."/>
            <person name="Dannebaum R.O."/>
            <person name="Kuo R.C."/>
            <person name="Labutti K."/>
            <person name="Haridas S."/>
            <person name="Kuo A."/>
            <person name="Salamov A."/>
            <person name="Ahrendt S.R."/>
            <person name="Lipzen A."/>
            <person name="Sullivan W."/>
            <person name="Andreopoulos W.B."/>
            <person name="Clum A."/>
            <person name="Lindquist E."/>
            <person name="Daum C."/>
            <person name="Ramamoorthy G.K."/>
            <person name="Gryganskyi A."/>
            <person name="Culley D."/>
            <person name="Magnuson J.K."/>
            <person name="James T.Y."/>
            <person name="O'Malley M.A."/>
            <person name="Stajich J.E."/>
            <person name="Spatafora J.W."/>
            <person name="Visel A."/>
            <person name="Grigoriev I.V."/>
        </authorList>
    </citation>
    <scope>NUCLEOTIDE SEQUENCE [LARGE SCALE GENOMIC DNA]</scope>
    <source>
        <strain evidence="22 23">PL171</strain>
    </source>
</reference>
<evidence type="ECO:0000256" key="9">
    <source>
        <dbReference type="ARBA" id="ARBA00022833"/>
    </source>
</evidence>
<dbReference type="SUPFAM" id="SSF82754">
    <property type="entry name" value="C-terminal, gelsolin-like domain of Sec23/24"/>
    <property type="match status" value="1"/>
</dbReference>
<dbReference type="Proteomes" id="UP000193411">
    <property type="component" value="Unassembled WGS sequence"/>
</dbReference>
<keyword evidence="13 16" id="KW-0472">Membrane</keyword>
<evidence type="ECO:0000256" key="5">
    <source>
        <dbReference type="ARBA" id="ARBA00022448"/>
    </source>
</evidence>
<dbReference type="GO" id="GO:0000139">
    <property type="term" value="C:Golgi membrane"/>
    <property type="evidence" value="ECO:0007669"/>
    <property type="project" value="UniProtKB-SubCell"/>
</dbReference>
<dbReference type="GO" id="GO:0070971">
    <property type="term" value="C:endoplasmic reticulum exit site"/>
    <property type="evidence" value="ECO:0007669"/>
    <property type="project" value="TreeGrafter"/>
</dbReference>
<keyword evidence="8 16" id="KW-0256">Endoplasmic reticulum</keyword>
<dbReference type="SUPFAM" id="SSF81811">
    <property type="entry name" value="Helical domain of Sec23/24"/>
    <property type="match status" value="1"/>
</dbReference>
<dbReference type="InterPro" id="IPR036174">
    <property type="entry name" value="Znf_Sec23_Sec24_sf"/>
</dbReference>
<dbReference type="InterPro" id="IPR007123">
    <property type="entry name" value="Gelsolin-like_dom"/>
</dbReference>
<feature type="domain" description="Sec23/Sec24 trunk" evidence="19">
    <location>
        <begin position="121"/>
        <end position="397"/>
    </location>
</feature>
<comment type="subcellular location">
    <subcellularLocation>
        <location evidence="16">Cytoplasm</location>
    </subcellularLocation>
    <subcellularLocation>
        <location evidence="1 16">Cytoplasmic vesicle</location>
        <location evidence="1 16">COPII-coated vesicle membrane</location>
        <topology evidence="1 16">Peripheral membrane protein</topology>
        <orientation evidence="1 16">Cytoplasmic side</orientation>
    </subcellularLocation>
    <subcellularLocation>
        <location evidence="2 16">Endoplasmic reticulum membrane</location>
        <topology evidence="2 16">Peripheral membrane protein</topology>
        <orientation evidence="2 16">Cytoplasmic side</orientation>
    </subcellularLocation>
    <subcellularLocation>
        <location evidence="16">Golgi apparatus membrane</location>
        <topology evidence="16">Peripheral membrane protein</topology>
        <orientation evidence="16">Cytoplasmic side</orientation>
    </subcellularLocation>
</comment>
<evidence type="ECO:0000259" key="18">
    <source>
        <dbReference type="Pfam" id="PF04810"/>
    </source>
</evidence>
<dbReference type="Gene3D" id="3.40.50.410">
    <property type="entry name" value="von Willebrand factor, type A domain"/>
    <property type="match status" value="1"/>
</dbReference>
<evidence type="ECO:0000256" key="8">
    <source>
        <dbReference type="ARBA" id="ARBA00022824"/>
    </source>
</evidence>
<dbReference type="CDD" id="cd11287">
    <property type="entry name" value="Sec23_C"/>
    <property type="match status" value="1"/>
</dbReference>
<keyword evidence="5 16" id="KW-0813">Transport</keyword>
<dbReference type="Pfam" id="PF04815">
    <property type="entry name" value="Sec23_helical"/>
    <property type="match status" value="1"/>
</dbReference>
<evidence type="ECO:0000256" key="15">
    <source>
        <dbReference type="ARBA" id="ARBA00025471"/>
    </source>
</evidence>
<dbReference type="OrthoDB" id="10256289at2759"/>